<dbReference type="SUPFAM" id="SSF54160">
    <property type="entry name" value="Chromo domain-like"/>
    <property type="match status" value="1"/>
</dbReference>
<dbReference type="Gene3D" id="2.30.30.140">
    <property type="match status" value="1"/>
</dbReference>
<feature type="compositionally biased region" description="Basic residues" evidence="1">
    <location>
        <begin position="64"/>
        <end position="75"/>
    </location>
</feature>
<evidence type="ECO:0000259" key="2">
    <source>
        <dbReference type="Pfam" id="PF11717"/>
    </source>
</evidence>
<reference evidence="3 4" key="1">
    <citation type="submission" date="2011-02" db="EMBL/GenBank/DDBJ databases">
        <title>The Genome Sequence of Sphaeroforma arctica JP610.</title>
        <authorList>
            <consortium name="The Broad Institute Genome Sequencing Platform"/>
            <person name="Russ C."/>
            <person name="Cuomo C."/>
            <person name="Young S.K."/>
            <person name="Zeng Q."/>
            <person name="Gargeya S."/>
            <person name="Alvarado L."/>
            <person name="Berlin A."/>
            <person name="Chapman S.B."/>
            <person name="Chen Z."/>
            <person name="Freedman E."/>
            <person name="Gellesch M."/>
            <person name="Goldberg J."/>
            <person name="Griggs A."/>
            <person name="Gujja S."/>
            <person name="Heilman E."/>
            <person name="Heiman D."/>
            <person name="Howarth C."/>
            <person name="Mehta T."/>
            <person name="Neiman D."/>
            <person name="Pearson M."/>
            <person name="Roberts A."/>
            <person name="Saif S."/>
            <person name="Shea T."/>
            <person name="Shenoy N."/>
            <person name="Sisk P."/>
            <person name="Stolte C."/>
            <person name="Sykes S."/>
            <person name="White J."/>
            <person name="Yandava C."/>
            <person name="Burger G."/>
            <person name="Gray M.W."/>
            <person name="Holland P.W.H."/>
            <person name="King N."/>
            <person name="Lang F.B.F."/>
            <person name="Roger A.J."/>
            <person name="Ruiz-Trillo I."/>
            <person name="Haas B."/>
            <person name="Nusbaum C."/>
            <person name="Birren B."/>
        </authorList>
    </citation>
    <scope>NUCLEOTIDE SEQUENCE [LARGE SCALE GENOMIC DNA]</scope>
    <source>
        <strain evidence="3 4">JP610</strain>
    </source>
</reference>
<evidence type="ECO:0000313" key="4">
    <source>
        <dbReference type="Proteomes" id="UP000054560"/>
    </source>
</evidence>
<feature type="domain" description="Tudor-knot" evidence="2">
    <location>
        <begin position="17"/>
        <end position="37"/>
    </location>
</feature>
<feature type="region of interest" description="Disordered" evidence="1">
    <location>
        <begin position="59"/>
        <end position="123"/>
    </location>
</feature>
<dbReference type="OrthoDB" id="787137at2759"/>
<keyword evidence="4" id="KW-1185">Reference proteome</keyword>
<accession>A0A0L0G0A4</accession>
<dbReference type="InterPro" id="IPR025995">
    <property type="entry name" value="Tudor-knot"/>
</dbReference>
<evidence type="ECO:0000256" key="1">
    <source>
        <dbReference type="SAM" id="MobiDB-lite"/>
    </source>
</evidence>
<dbReference type="InterPro" id="IPR016197">
    <property type="entry name" value="Chromo-like_dom_sf"/>
</dbReference>
<dbReference type="Pfam" id="PF11717">
    <property type="entry name" value="Tudor-knot"/>
    <property type="match status" value="1"/>
</dbReference>
<dbReference type="RefSeq" id="XP_014156402.1">
    <property type="nucleotide sequence ID" value="XM_014300927.1"/>
</dbReference>
<protein>
    <recommendedName>
        <fullName evidence="2">Tudor-knot domain-containing protein</fullName>
    </recommendedName>
</protein>
<gene>
    <name evidence="3" type="ORF">SARC_05200</name>
</gene>
<dbReference type="GeneID" id="25905704"/>
<dbReference type="Proteomes" id="UP000054560">
    <property type="component" value="Unassembled WGS sequence"/>
</dbReference>
<dbReference type="EMBL" id="KQ241920">
    <property type="protein sequence ID" value="KNC82500.1"/>
    <property type="molecule type" value="Genomic_DNA"/>
</dbReference>
<feature type="non-terminal residue" evidence="3">
    <location>
        <position position="1"/>
    </location>
</feature>
<organism evidence="3 4">
    <name type="scientific">Sphaeroforma arctica JP610</name>
    <dbReference type="NCBI Taxonomy" id="667725"/>
    <lineage>
        <taxon>Eukaryota</taxon>
        <taxon>Ichthyosporea</taxon>
        <taxon>Ichthyophonida</taxon>
        <taxon>Sphaeroforma</taxon>
    </lineage>
</organism>
<sequence length="123" mass="14156">WADVYQVDHDDPNRYAYVHYVEYNKRLDEWVPKKVVDISSQIPNETDKERKKQARLAGQLTKAKANHVKNKSKNKGKGDLAVPPTTLKRKRTNAEMTLEESDTVTDTTDKTKQQTGSYSTSWT</sequence>
<proteinExistence type="predicted"/>
<name>A0A0L0G0A4_9EUKA</name>
<dbReference type="AlphaFoldDB" id="A0A0L0G0A4"/>
<evidence type="ECO:0000313" key="3">
    <source>
        <dbReference type="EMBL" id="KNC82500.1"/>
    </source>
</evidence>